<dbReference type="OrthoDB" id="2956246at2759"/>
<dbReference type="InParanoid" id="A0A2H3DAA7"/>
<protein>
    <submittedName>
        <fullName evidence="2">Uncharacterized protein</fullName>
    </submittedName>
</protein>
<reference evidence="3" key="1">
    <citation type="journal article" date="2017" name="Nat. Ecol. Evol.">
        <title>Genome expansion and lineage-specific genetic innovations in the forest pathogenic fungi Armillaria.</title>
        <authorList>
            <person name="Sipos G."/>
            <person name="Prasanna A.N."/>
            <person name="Walter M.C."/>
            <person name="O'Connor E."/>
            <person name="Balint B."/>
            <person name="Krizsan K."/>
            <person name="Kiss B."/>
            <person name="Hess J."/>
            <person name="Varga T."/>
            <person name="Slot J."/>
            <person name="Riley R."/>
            <person name="Boka B."/>
            <person name="Rigling D."/>
            <person name="Barry K."/>
            <person name="Lee J."/>
            <person name="Mihaltcheva S."/>
            <person name="LaButti K."/>
            <person name="Lipzen A."/>
            <person name="Waldron R."/>
            <person name="Moloney N.M."/>
            <person name="Sperisen C."/>
            <person name="Kredics L."/>
            <person name="Vagvoelgyi C."/>
            <person name="Patrignani A."/>
            <person name="Fitzpatrick D."/>
            <person name="Nagy I."/>
            <person name="Doyle S."/>
            <person name="Anderson J.B."/>
            <person name="Grigoriev I.V."/>
            <person name="Gueldener U."/>
            <person name="Muensterkoetter M."/>
            <person name="Nagy L.G."/>
        </authorList>
    </citation>
    <scope>NUCLEOTIDE SEQUENCE [LARGE SCALE GENOMIC DNA]</scope>
    <source>
        <strain evidence="3">Ar21-2</strain>
    </source>
</reference>
<dbReference type="STRING" id="47427.A0A2H3DAA7"/>
<name>A0A2H3DAA7_ARMGA</name>
<dbReference type="EMBL" id="KZ293659">
    <property type="protein sequence ID" value="PBK92147.1"/>
    <property type="molecule type" value="Genomic_DNA"/>
</dbReference>
<dbReference type="AlphaFoldDB" id="A0A2H3DAA7"/>
<proteinExistence type="predicted"/>
<evidence type="ECO:0000313" key="2">
    <source>
        <dbReference type="EMBL" id="PBK92149.1"/>
    </source>
</evidence>
<evidence type="ECO:0000313" key="1">
    <source>
        <dbReference type="EMBL" id="PBK92147.1"/>
    </source>
</evidence>
<evidence type="ECO:0000313" key="3">
    <source>
        <dbReference type="Proteomes" id="UP000217790"/>
    </source>
</evidence>
<organism evidence="2 3">
    <name type="scientific">Armillaria gallica</name>
    <name type="common">Bulbous honey fungus</name>
    <name type="synonym">Armillaria bulbosa</name>
    <dbReference type="NCBI Taxonomy" id="47427"/>
    <lineage>
        <taxon>Eukaryota</taxon>
        <taxon>Fungi</taxon>
        <taxon>Dikarya</taxon>
        <taxon>Basidiomycota</taxon>
        <taxon>Agaricomycotina</taxon>
        <taxon>Agaricomycetes</taxon>
        <taxon>Agaricomycetidae</taxon>
        <taxon>Agaricales</taxon>
        <taxon>Marasmiineae</taxon>
        <taxon>Physalacriaceae</taxon>
        <taxon>Armillaria</taxon>
    </lineage>
</organism>
<reference evidence="2" key="2">
    <citation type="journal article" date="2017" name="Nat. Ecol. Evol.">
        <title>Lineage-specific genetic innovations streamline the genomes of Armillaria species to pathogenesis.</title>
        <authorList>
            <consortium name="DOE Joint Genome Institute"/>
            <person name="Sipos G."/>
            <person name="Prasanna A.N."/>
            <person name="Walter M.C."/>
            <person name="O'Connor E."/>
            <person name="Balint B."/>
            <person name="Krizsan K."/>
            <person name="Kiss B."/>
            <person name="Hess J."/>
            <person name="Varga T."/>
            <person name="Slot J."/>
            <person name="Riley R."/>
            <person name="Boka B."/>
            <person name="Rigling D."/>
            <person name="Barry K."/>
            <person name="Lee J."/>
            <person name="Mihaltcheva S."/>
            <person name="LaButti K."/>
            <person name="Lipzen A."/>
            <person name="Waldron R."/>
            <person name="Moloney N.M."/>
            <person name="Sperisen C."/>
            <person name="Kredics L."/>
            <person name="Vagvolgyi C."/>
            <person name="Patrignani A."/>
            <person name="Fitzpatrick D."/>
            <person name="Nagy I."/>
            <person name="Doyle S."/>
            <person name="Anderson J."/>
            <person name="Grigoriev I.V."/>
            <person name="Guldener U."/>
            <person name="Munsterkotter M."/>
            <person name="Nagy L.G."/>
        </authorList>
    </citation>
    <scope>NUCLEOTIDE SEQUENCE [LARGE SCALE GENOMIC DNA]</scope>
    <source>
        <strain evidence="2">Ar21-2</strain>
    </source>
</reference>
<sequence length="169" mass="18251">MFNSLPPEITATIQAGALVGLAAARREKDHSFLDAFVVAVDIPADQPPSSIYASDVSVPGATRIGDSFPSRIDNPATVNYFQTIGRSRYLVSARVSPSPLLNPSLSLFNRHLQSLLVSGVPATVLGILATYIKCRPSWLTFLTCTSKTPYSSTIILLHFRAYLPHPPLA</sequence>
<gene>
    <name evidence="2" type="ORF">ARMGADRAFT_1080935</name>
    <name evidence="1" type="ORF">ARMGADRAFT_1165883</name>
</gene>
<dbReference type="EMBL" id="KZ293659">
    <property type="protein sequence ID" value="PBK92149.1"/>
    <property type="molecule type" value="Genomic_DNA"/>
</dbReference>
<accession>A0A2H3DAA7</accession>
<keyword evidence="3" id="KW-1185">Reference proteome</keyword>
<dbReference type="Proteomes" id="UP000217790">
    <property type="component" value="Unassembled WGS sequence"/>
</dbReference>